<dbReference type="AlphaFoldDB" id="A0A2S3HZQ0"/>
<proteinExistence type="predicted"/>
<comment type="subcellular location">
    <subcellularLocation>
        <location evidence="1">Secreted</location>
    </subcellularLocation>
</comment>
<keyword evidence="4" id="KW-0472">Membrane</keyword>
<gene>
    <name evidence="6" type="ORF">PAHAL_6G013500</name>
</gene>
<keyword evidence="4" id="KW-0812">Transmembrane</keyword>
<organism evidence="6">
    <name type="scientific">Panicum hallii</name>
    <dbReference type="NCBI Taxonomy" id="206008"/>
    <lineage>
        <taxon>Eukaryota</taxon>
        <taxon>Viridiplantae</taxon>
        <taxon>Streptophyta</taxon>
        <taxon>Embryophyta</taxon>
        <taxon>Tracheophyta</taxon>
        <taxon>Spermatophyta</taxon>
        <taxon>Magnoliopsida</taxon>
        <taxon>Liliopsida</taxon>
        <taxon>Poales</taxon>
        <taxon>Poaceae</taxon>
        <taxon>PACMAD clade</taxon>
        <taxon>Panicoideae</taxon>
        <taxon>Panicodae</taxon>
        <taxon>Paniceae</taxon>
        <taxon>Panicinae</taxon>
        <taxon>Panicum</taxon>
        <taxon>Panicum sect. Panicum</taxon>
    </lineage>
</organism>
<keyword evidence="2" id="KW-0964">Secreted</keyword>
<evidence type="ECO:0000256" key="2">
    <source>
        <dbReference type="ARBA" id="ARBA00022525"/>
    </source>
</evidence>
<evidence type="ECO:0000259" key="5">
    <source>
        <dbReference type="PROSITE" id="PS50843"/>
    </source>
</evidence>
<accession>A0A2S3HZQ0</accession>
<evidence type="ECO:0000256" key="1">
    <source>
        <dbReference type="ARBA" id="ARBA00004613"/>
    </source>
</evidence>
<feature type="compositionally biased region" description="Polar residues" evidence="3">
    <location>
        <begin position="26"/>
        <end position="43"/>
    </location>
</feature>
<dbReference type="Proteomes" id="UP000243499">
    <property type="component" value="Chromosome 6"/>
</dbReference>
<dbReference type="PROSITE" id="PS50843">
    <property type="entry name" value="EXPANSIN_CBD"/>
    <property type="match status" value="1"/>
</dbReference>
<dbReference type="Gramene" id="PAN33340">
    <property type="protein sequence ID" value="PAN33340"/>
    <property type="gene ID" value="PAHAL_6G013500"/>
</dbReference>
<dbReference type="InterPro" id="IPR007117">
    <property type="entry name" value="Expansin_CBD"/>
</dbReference>
<evidence type="ECO:0000313" key="6">
    <source>
        <dbReference type="EMBL" id="PAN33340.1"/>
    </source>
</evidence>
<dbReference type="PRINTS" id="PR01637">
    <property type="entry name" value="LOLP2ALLERGN"/>
</dbReference>
<keyword evidence="4" id="KW-1133">Transmembrane helix</keyword>
<feature type="region of interest" description="Disordered" evidence="3">
    <location>
        <begin position="1"/>
        <end position="48"/>
    </location>
</feature>
<dbReference type="InterPro" id="IPR005453">
    <property type="entry name" value="Allergen_Lolp2"/>
</dbReference>
<feature type="domain" description="Expansin-like CBD" evidence="5">
    <location>
        <begin position="97"/>
        <end position="163"/>
    </location>
</feature>
<name>A0A2S3HZQ0_9POAL</name>
<sequence length="167" mass="17350">MPPPPIKTYPAAPSIATHTHTHTHKTQPSLNRSGNKQEVTRINSSPPTMASRSSSILLAAAALAALVSVGSCLSALSFKTGPGCSATKLVLIPSIAISEVEVKEKGADDFSELKEGPTGTWTLEGKAALKGPFSIRFAAKSGGYRVVDDAIPASFKSGSVYKTSLQV</sequence>
<dbReference type="Pfam" id="PF01357">
    <property type="entry name" value="Expansin_C"/>
    <property type="match status" value="1"/>
</dbReference>
<dbReference type="InterPro" id="IPR036749">
    <property type="entry name" value="Expansin_CBD_sf"/>
</dbReference>
<dbReference type="GO" id="GO:0005576">
    <property type="term" value="C:extracellular region"/>
    <property type="evidence" value="ECO:0007669"/>
    <property type="project" value="UniProtKB-SubCell"/>
</dbReference>
<dbReference type="EMBL" id="CM008051">
    <property type="protein sequence ID" value="PAN33340.1"/>
    <property type="molecule type" value="Genomic_DNA"/>
</dbReference>
<dbReference type="SUPFAM" id="SSF49590">
    <property type="entry name" value="PHL pollen allergen"/>
    <property type="match status" value="1"/>
</dbReference>
<feature type="transmembrane region" description="Helical" evidence="4">
    <location>
        <begin position="56"/>
        <end position="78"/>
    </location>
</feature>
<dbReference type="Gene3D" id="2.60.40.760">
    <property type="entry name" value="Expansin, cellulose-binding-like domain"/>
    <property type="match status" value="1"/>
</dbReference>
<evidence type="ECO:0000256" key="4">
    <source>
        <dbReference type="SAM" id="Phobius"/>
    </source>
</evidence>
<protein>
    <recommendedName>
        <fullName evidence="5">Expansin-like CBD domain-containing protein</fullName>
    </recommendedName>
</protein>
<reference evidence="6" key="1">
    <citation type="submission" date="2018-04" db="EMBL/GenBank/DDBJ databases">
        <title>WGS assembly of Panicum hallii.</title>
        <authorList>
            <person name="Lovell J."/>
            <person name="Jenkins J."/>
            <person name="Lowry D."/>
            <person name="Mamidi S."/>
            <person name="Sreedasyam A."/>
            <person name="Weng X."/>
            <person name="Barry K."/>
            <person name="Bonette J."/>
            <person name="Campitelli B."/>
            <person name="Daum C."/>
            <person name="Gordon S."/>
            <person name="Gould B."/>
            <person name="Lipzen A."/>
            <person name="Macqueen A."/>
            <person name="Palacio-Mejia J."/>
            <person name="Plott C."/>
            <person name="Shakirov E."/>
            <person name="Shu S."/>
            <person name="Yoshinaga Y."/>
            <person name="Zane M."/>
            <person name="Rokhsar D."/>
            <person name="Grimwood J."/>
            <person name="Schmutz J."/>
            <person name="Juenger T."/>
        </authorList>
    </citation>
    <scope>NUCLEOTIDE SEQUENCE [LARGE SCALE GENOMIC DNA]</scope>
    <source>
        <strain evidence="6">FIL2</strain>
    </source>
</reference>
<evidence type="ECO:0000256" key="3">
    <source>
        <dbReference type="SAM" id="MobiDB-lite"/>
    </source>
</evidence>